<dbReference type="EMBL" id="CP000909">
    <property type="protein sequence ID" value="ABY35812.1"/>
    <property type="molecule type" value="Genomic_DNA"/>
</dbReference>
<dbReference type="RefSeq" id="WP_012258465.1">
    <property type="nucleotide sequence ID" value="NC_010175.1"/>
</dbReference>
<accession>A9WIT5</accession>
<organism evidence="2 3">
    <name type="scientific">Chloroflexus aurantiacus (strain ATCC 29366 / DSM 635 / J-10-fl)</name>
    <dbReference type="NCBI Taxonomy" id="324602"/>
    <lineage>
        <taxon>Bacteria</taxon>
        <taxon>Bacillati</taxon>
        <taxon>Chloroflexota</taxon>
        <taxon>Chloroflexia</taxon>
        <taxon>Chloroflexales</taxon>
        <taxon>Chloroflexineae</taxon>
        <taxon>Chloroflexaceae</taxon>
        <taxon>Chloroflexus</taxon>
    </lineage>
</organism>
<keyword evidence="1" id="KW-0472">Membrane</keyword>
<dbReference type="HOGENOM" id="CLU_1968345_0_0_0"/>
<evidence type="ECO:0000256" key="1">
    <source>
        <dbReference type="SAM" id="Phobius"/>
    </source>
</evidence>
<dbReference type="STRING" id="324602.Caur_2606"/>
<feature type="transmembrane region" description="Helical" evidence="1">
    <location>
        <begin position="66"/>
        <end position="83"/>
    </location>
</feature>
<gene>
    <name evidence="2" type="ordered locus">Caur_2606</name>
</gene>
<feature type="transmembrane region" description="Helical" evidence="1">
    <location>
        <begin position="7"/>
        <end position="26"/>
    </location>
</feature>
<feature type="transmembrane region" description="Helical" evidence="1">
    <location>
        <begin position="38"/>
        <end position="59"/>
    </location>
</feature>
<keyword evidence="3" id="KW-1185">Reference proteome</keyword>
<evidence type="ECO:0000313" key="2">
    <source>
        <dbReference type="EMBL" id="ABY35812.1"/>
    </source>
</evidence>
<dbReference type="InParanoid" id="A9WIT5"/>
<dbReference type="EnsemblBacteria" id="ABY35812">
    <property type="protein sequence ID" value="ABY35812"/>
    <property type="gene ID" value="Caur_2606"/>
</dbReference>
<name>A9WIT5_CHLAA</name>
<sequence length="125" mass="14010">MMRDYRTFFAIVLASLAGWIIAVAVYTQIGDNRSPELLRWLALVILITPLSGLLGWIAIRRHEWRLAAACCGALYFFTPFVAARIETILTPDAARQTVGPHTVYFVSVLALHLLGGLVLAWWRGR</sequence>
<dbReference type="AlphaFoldDB" id="A9WIT5"/>
<dbReference type="PATRIC" id="fig|324602.8.peg.2936"/>
<feature type="transmembrane region" description="Helical" evidence="1">
    <location>
        <begin position="103"/>
        <end position="122"/>
    </location>
</feature>
<dbReference type="KEGG" id="cau:Caur_2606"/>
<dbReference type="Proteomes" id="UP000002008">
    <property type="component" value="Chromosome"/>
</dbReference>
<proteinExistence type="predicted"/>
<reference evidence="3" key="1">
    <citation type="journal article" date="2011" name="BMC Genomics">
        <title>Complete genome sequence of the filamentous anoxygenic phototrophic bacterium Chloroflexus aurantiacus.</title>
        <authorList>
            <person name="Tang K.H."/>
            <person name="Barry K."/>
            <person name="Chertkov O."/>
            <person name="Dalin E."/>
            <person name="Han C.S."/>
            <person name="Hauser L.J."/>
            <person name="Honchak B.M."/>
            <person name="Karbach L.E."/>
            <person name="Land M.L."/>
            <person name="Lapidus A."/>
            <person name="Larimer F.W."/>
            <person name="Mikhailova N."/>
            <person name="Pitluck S."/>
            <person name="Pierson B.K."/>
            <person name="Blankenship R.E."/>
        </authorList>
    </citation>
    <scope>NUCLEOTIDE SEQUENCE [LARGE SCALE GENOMIC DNA]</scope>
    <source>
        <strain evidence="3">ATCC 29366 / DSM 635 / J-10-fl</strain>
    </source>
</reference>
<evidence type="ECO:0008006" key="4">
    <source>
        <dbReference type="Google" id="ProtNLM"/>
    </source>
</evidence>
<protein>
    <recommendedName>
        <fullName evidence="4">Transmembrane protein</fullName>
    </recommendedName>
</protein>
<keyword evidence="1" id="KW-1133">Transmembrane helix</keyword>
<keyword evidence="1" id="KW-0812">Transmembrane</keyword>
<evidence type="ECO:0000313" key="3">
    <source>
        <dbReference type="Proteomes" id="UP000002008"/>
    </source>
</evidence>